<dbReference type="Proteomes" id="UP000030645">
    <property type="component" value="Unassembled WGS sequence"/>
</dbReference>
<evidence type="ECO:0000256" key="1">
    <source>
        <dbReference type="SAM" id="MobiDB-lite"/>
    </source>
</evidence>
<name>W9SRX3_9ROSA</name>
<keyword evidence="3" id="KW-1185">Reference proteome</keyword>
<feature type="compositionally biased region" description="Basic residues" evidence="1">
    <location>
        <begin position="48"/>
        <end position="68"/>
    </location>
</feature>
<evidence type="ECO:0000313" key="3">
    <source>
        <dbReference type="Proteomes" id="UP000030645"/>
    </source>
</evidence>
<protein>
    <submittedName>
        <fullName evidence="2">Uncharacterized protein</fullName>
    </submittedName>
</protein>
<feature type="compositionally biased region" description="Polar residues" evidence="1">
    <location>
        <begin position="34"/>
        <end position="44"/>
    </location>
</feature>
<sequence length="68" mass="8027">MAPRVSMANKNPEDTTPRKKRPYPNHHRIGAWNAHTSADETPQEYQHHQKQRRTLVTKTPKKKDLRCL</sequence>
<dbReference type="EMBL" id="KE346002">
    <property type="protein sequence ID" value="EXC23673.1"/>
    <property type="molecule type" value="Genomic_DNA"/>
</dbReference>
<feature type="region of interest" description="Disordered" evidence="1">
    <location>
        <begin position="1"/>
        <end position="68"/>
    </location>
</feature>
<accession>W9SRX3</accession>
<dbReference type="AlphaFoldDB" id="W9SRX3"/>
<gene>
    <name evidence="2" type="ORF">L484_015583</name>
</gene>
<organism evidence="2 3">
    <name type="scientific">Morus notabilis</name>
    <dbReference type="NCBI Taxonomy" id="981085"/>
    <lineage>
        <taxon>Eukaryota</taxon>
        <taxon>Viridiplantae</taxon>
        <taxon>Streptophyta</taxon>
        <taxon>Embryophyta</taxon>
        <taxon>Tracheophyta</taxon>
        <taxon>Spermatophyta</taxon>
        <taxon>Magnoliopsida</taxon>
        <taxon>eudicotyledons</taxon>
        <taxon>Gunneridae</taxon>
        <taxon>Pentapetalae</taxon>
        <taxon>rosids</taxon>
        <taxon>fabids</taxon>
        <taxon>Rosales</taxon>
        <taxon>Moraceae</taxon>
        <taxon>Moreae</taxon>
        <taxon>Morus</taxon>
    </lineage>
</organism>
<proteinExistence type="predicted"/>
<evidence type="ECO:0000313" key="2">
    <source>
        <dbReference type="EMBL" id="EXC23673.1"/>
    </source>
</evidence>
<reference evidence="3" key="1">
    <citation type="submission" date="2013-01" db="EMBL/GenBank/DDBJ databases">
        <title>Draft Genome Sequence of a Mulberry Tree, Morus notabilis C.K. Schneid.</title>
        <authorList>
            <person name="He N."/>
            <person name="Zhao S."/>
        </authorList>
    </citation>
    <scope>NUCLEOTIDE SEQUENCE</scope>
</reference>
<feature type="compositionally biased region" description="Basic residues" evidence="1">
    <location>
        <begin position="18"/>
        <end position="29"/>
    </location>
</feature>